<dbReference type="Gene3D" id="4.10.240.10">
    <property type="entry name" value="Zn(2)-C6 fungal-type DNA-binding domain"/>
    <property type="match status" value="1"/>
</dbReference>
<dbReference type="PROSITE" id="PS00463">
    <property type="entry name" value="ZN2_CY6_FUNGAL_1"/>
    <property type="match status" value="1"/>
</dbReference>
<keyword evidence="1" id="KW-0539">Nucleus</keyword>
<protein>
    <recommendedName>
        <fullName evidence="2">Zn(2)-C6 fungal-type domain-containing protein</fullName>
    </recommendedName>
</protein>
<proteinExistence type="predicted"/>
<dbReference type="Proteomes" id="UP001310594">
    <property type="component" value="Unassembled WGS sequence"/>
</dbReference>
<comment type="caution">
    <text evidence="3">The sequence shown here is derived from an EMBL/GenBank/DDBJ whole genome shotgun (WGS) entry which is preliminary data.</text>
</comment>
<dbReference type="AlphaFoldDB" id="A0AAN7W0V8"/>
<accession>A0AAN7W0V8</accession>
<dbReference type="Pfam" id="PF00172">
    <property type="entry name" value="Zn_clus"/>
    <property type="match status" value="1"/>
</dbReference>
<dbReference type="InterPro" id="IPR001138">
    <property type="entry name" value="Zn2Cys6_DnaBD"/>
</dbReference>
<evidence type="ECO:0000313" key="3">
    <source>
        <dbReference type="EMBL" id="KAK5697486.1"/>
    </source>
</evidence>
<gene>
    <name evidence="3" type="ORF">LTR97_007624</name>
</gene>
<dbReference type="InterPro" id="IPR036864">
    <property type="entry name" value="Zn2-C6_fun-type_DNA-bd_sf"/>
</dbReference>
<dbReference type="SMART" id="SM00066">
    <property type="entry name" value="GAL4"/>
    <property type="match status" value="1"/>
</dbReference>
<dbReference type="EMBL" id="JAVRQU010000011">
    <property type="protein sequence ID" value="KAK5697486.1"/>
    <property type="molecule type" value="Genomic_DNA"/>
</dbReference>
<dbReference type="GO" id="GO:0000981">
    <property type="term" value="F:DNA-binding transcription factor activity, RNA polymerase II-specific"/>
    <property type="evidence" value="ECO:0007669"/>
    <property type="project" value="InterPro"/>
</dbReference>
<evidence type="ECO:0000313" key="4">
    <source>
        <dbReference type="Proteomes" id="UP001310594"/>
    </source>
</evidence>
<evidence type="ECO:0000259" key="2">
    <source>
        <dbReference type="PROSITE" id="PS50048"/>
    </source>
</evidence>
<dbReference type="CDD" id="cd00067">
    <property type="entry name" value="GAL4"/>
    <property type="match status" value="1"/>
</dbReference>
<dbReference type="PANTHER" id="PTHR38111:SF6">
    <property type="entry name" value="FINGER DOMAIN PROTEIN, PUTATIVE (AFU_ORTHOLOGUE AFUA_8G01940)-RELATED"/>
    <property type="match status" value="1"/>
</dbReference>
<evidence type="ECO:0000256" key="1">
    <source>
        <dbReference type="ARBA" id="ARBA00023242"/>
    </source>
</evidence>
<dbReference type="GO" id="GO:0008270">
    <property type="term" value="F:zinc ion binding"/>
    <property type="evidence" value="ECO:0007669"/>
    <property type="project" value="InterPro"/>
</dbReference>
<dbReference type="InterPro" id="IPR021858">
    <property type="entry name" value="Fun_TF"/>
</dbReference>
<dbReference type="SUPFAM" id="SSF57701">
    <property type="entry name" value="Zn2/Cys6 DNA-binding domain"/>
    <property type="match status" value="1"/>
</dbReference>
<dbReference type="PANTHER" id="PTHR38111">
    <property type="entry name" value="ZN(2)-C6 FUNGAL-TYPE DOMAIN-CONTAINING PROTEIN-RELATED"/>
    <property type="match status" value="1"/>
</dbReference>
<dbReference type="Pfam" id="PF11951">
    <property type="entry name" value="Fungal_trans_2"/>
    <property type="match status" value="1"/>
</dbReference>
<sequence length="510" mass="57482">MPLRSSGCFTCRKRKIRCDETRPHCKRCGTHGVPCPGYRTDKAGGIEFKDQTTDTVKRATDFYRAKDTAIVRKPPALQVTSVTSWSTPTSGSSPADSLLGEDFLRGYFNNMSSLSNISSPGINRSQLYSSFMDVYLPRNLSDLDHFSFFHTLVDLPVQQPALVEALDALSLVAVGSMNQDRVVLNQSVRKYGNALSSLGKALARPETAGSDDTLAAATVLASCALYDEIGKQEDAWGKHVIGGQQLIATRGPETLKSKLALLLFSNTRHGALIWALIERKAPYMARPDWRALAFEAPIVDNSTMFYDSAIQIPGLLQRFDQLGETVALSAENIDDLLRDCDDIEHNLREWFLDWKIQFALQGTDLYQERSIDDFPTFTRRVTDRTFETAFMFDQFPIAYLTSVYWLSMYYLRFNIQSLHKVRHDLDRSWFPDSASAVEEEELSTWILNLCRCIPFFCEPISSSTGHVGMFLPLSTAAGYFIQRARWREAKPQAWHRREANDGEQARPASA</sequence>
<feature type="domain" description="Zn(2)-C6 fungal-type" evidence="2">
    <location>
        <begin position="7"/>
        <end position="35"/>
    </location>
</feature>
<name>A0AAN7W0V8_9PEZI</name>
<dbReference type="PROSITE" id="PS50048">
    <property type="entry name" value="ZN2_CY6_FUNGAL_2"/>
    <property type="match status" value="1"/>
</dbReference>
<dbReference type="InterPro" id="IPR053178">
    <property type="entry name" value="Osmoadaptation_assoc"/>
</dbReference>
<reference evidence="3" key="1">
    <citation type="submission" date="2023-08" db="EMBL/GenBank/DDBJ databases">
        <title>Black Yeasts Isolated from many extreme environments.</title>
        <authorList>
            <person name="Coleine C."/>
            <person name="Stajich J.E."/>
            <person name="Selbmann L."/>
        </authorList>
    </citation>
    <scope>NUCLEOTIDE SEQUENCE</scope>
    <source>
        <strain evidence="3">CCFEE 5810</strain>
    </source>
</reference>
<organism evidence="3 4">
    <name type="scientific">Elasticomyces elasticus</name>
    <dbReference type="NCBI Taxonomy" id="574655"/>
    <lineage>
        <taxon>Eukaryota</taxon>
        <taxon>Fungi</taxon>
        <taxon>Dikarya</taxon>
        <taxon>Ascomycota</taxon>
        <taxon>Pezizomycotina</taxon>
        <taxon>Dothideomycetes</taxon>
        <taxon>Dothideomycetidae</taxon>
        <taxon>Mycosphaerellales</taxon>
        <taxon>Teratosphaeriaceae</taxon>
        <taxon>Elasticomyces</taxon>
    </lineage>
</organism>